<organism evidence="3 4">
    <name type="scientific">Roseinatronobacter bogoriensis subsp. barguzinensis</name>
    <dbReference type="NCBI Taxonomy" id="441209"/>
    <lineage>
        <taxon>Bacteria</taxon>
        <taxon>Pseudomonadati</taxon>
        <taxon>Pseudomonadota</taxon>
        <taxon>Alphaproteobacteria</taxon>
        <taxon>Rhodobacterales</taxon>
        <taxon>Paracoccaceae</taxon>
        <taxon>Roseinatronobacter</taxon>
    </lineage>
</organism>
<feature type="domain" description="Lysozyme inhibitor LprI-like N-terminal" evidence="2">
    <location>
        <begin position="55"/>
        <end position="157"/>
    </location>
</feature>
<proteinExistence type="predicted"/>
<keyword evidence="1" id="KW-0732">Signal</keyword>
<evidence type="ECO:0000313" key="4">
    <source>
        <dbReference type="Proteomes" id="UP000228948"/>
    </source>
</evidence>
<dbReference type="EMBL" id="CP024899">
    <property type="protein sequence ID" value="ATX66343.1"/>
    <property type="molecule type" value="Genomic_DNA"/>
</dbReference>
<dbReference type="Proteomes" id="UP000228948">
    <property type="component" value="Chromosome"/>
</dbReference>
<dbReference type="Gene3D" id="1.20.1270.180">
    <property type="match status" value="1"/>
</dbReference>
<dbReference type="Pfam" id="PF07007">
    <property type="entry name" value="LprI"/>
    <property type="match status" value="1"/>
</dbReference>
<dbReference type="KEGG" id="rbg:BG454_11400"/>
<feature type="chain" id="PRO_5014862248" evidence="1">
    <location>
        <begin position="22"/>
        <end position="166"/>
    </location>
</feature>
<reference evidence="3 4" key="1">
    <citation type="submission" date="2017-11" db="EMBL/GenBank/DDBJ databases">
        <title>Revised Sequence and Annotation of the Rhodobaca barguzinensis strain alga05 Genome.</title>
        <authorList>
            <person name="Kopejtka K."/>
            <person name="Tomasch J.M."/>
            <person name="Bunk B."/>
            <person name="Koblizek M."/>
        </authorList>
    </citation>
    <scope>NUCLEOTIDE SEQUENCE [LARGE SCALE GENOMIC DNA]</scope>
    <source>
        <strain evidence="4">alga05</strain>
    </source>
</reference>
<dbReference type="InterPro" id="IPR009739">
    <property type="entry name" value="LprI-like_N"/>
</dbReference>
<name>A0A2K8KEH9_9RHOB</name>
<dbReference type="STRING" id="441209.GCA_001870665_02060"/>
<dbReference type="AlphaFoldDB" id="A0A2K8KEH9"/>
<evidence type="ECO:0000313" key="3">
    <source>
        <dbReference type="EMBL" id="ATX66343.1"/>
    </source>
</evidence>
<evidence type="ECO:0000259" key="2">
    <source>
        <dbReference type="Pfam" id="PF07007"/>
    </source>
</evidence>
<keyword evidence="4" id="KW-1185">Reference proteome</keyword>
<evidence type="ECO:0000256" key="1">
    <source>
        <dbReference type="SAM" id="SignalP"/>
    </source>
</evidence>
<dbReference type="OrthoDB" id="7340239at2"/>
<accession>A0A2K8KEH9</accession>
<feature type="signal peptide" evidence="1">
    <location>
        <begin position="1"/>
        <end position="21"/>
    </location>
</feature>
<sequence length="166" mass="18091">MKVLAGSACAALVLGTMPVTAQEMRFDPTPLETCLASLEDPAASSDCIGRAAYGCMEQPMGETTPGMAFCLEGEFDQWDVKLNKAYQTLRSEYLEQDANRLQGAPALADALRDMQRGWIGFRDARCGFETAQWHGGTGSSPAFLGCMMQMTAEQTVYLWSVFHAGR</sequence>
<gene>
    <name evidence="3" type="ORF">BG454_11400</name>
</gene>
<protein>
    <submittedName>
        <fullName evidence="3">DUF1311 domain-containing protein</fullName>
    </submittedName>
</protein>
<dbReference type="RefSeq" id="WP_071480853.1">
    <property type="nucleotide sequence ID" value="NZ_CP024899.1"/>
</dbReference>